<dbReference type="InterPro" id="IPR001123">
    <property type="entry name" value="LeuE-type"/>
</dbReference>
<dbReference type="Proteomes" id="UP000295131">
    <property type="component" value="Unassembled WGS sequence"/>
</dbReference>
<keyword evidence="2" id="KW-1003">Cell membrane</keyword>
<feature type="transmembrane region" description="Helical" evidence="6">
    <location>
        <begin position="142"/>
        <end position="167"/>
    </location>
</feature>
<dbReference type="GO" id="GO:0015171">
    <property type="term" value="F:amino acid transmembrane transporter activity"/>
    <property type="evidence" value="ECO:0007669"/>
    <property type="project" value="TreeGrafter"/>
</dbReference>
<keyword evidence="8" id="KW-1185">Reference proteome</keyword>
<dbReference type="PANTHER" id="PTHR30086:SF20">
    <property type="entry name" value="ARGININE EXPORTER PROTEIN ARGO-RELATED"/>
    <property type="match status" value="1"/>
</dbReference>
<protein>
    <submittedName>
        <fullName evidence="7">LysE family translocator</fullName>
    </submittedName>
</protein>
<proteinExistence type="predicted"/>
<reference evidence="7 8" key="1">
    <citation type="journal article" date="2013" name="Int. J. Syst. Evol. Microbiol.">
        <title>Hoeflea suaedae sp. nov., an endophytic bacterium isolated from the root of the halophyte Suaeda maritima.</title>
        <authorList>
            <person name="Chung E.J."/>
            <person name="Park J.A."/>
            <person name="Pramanik P."/>
            <person name="Bibi F."/>
            <person name="Jeon C.O."/>
            <person name="Chung Y.R."/>
        </authorList>
    </citation>
    <scope>NUCLEOTIDE SEQUENCE [LARGE SCALE GENOMIC DNA]</scope>
    <source>
        <strain evidence="7 8">YC6898</strain>
    </source>
</reference>
<dbReference type="OrthoDB" id="7659099at2"/>
<keyword evidence="3 6" id="KW-0812">Transmembrane</keyword>
<evidence type="ECO:0000256" key="3">
    <source>
        <dbReference type="ARBA" id="ARBA00022692"/>
    </source>
</evidence>
<evidence type="ECO:0000256" key="6">
    <source>
        <dbReference type="SAM" id="Phobius"/>
    </source>
</evidence>
<dbReference type="Pfam" id="PF01810">
    <property type="entry name" value="LysE"/>
    <property type="match status" value="1"/>
</dbReference>
<keyword evidence="4 6" id="KW-1133">Transmembrane helix</keyword>
<sequence length="204" mass="21418">MDVLISLPVILVTALIAQASPGPATLAIASTSMTRGLGPGLRMAAGVLTGSLIWSVLTAAGLATLASQHAWALEIVRYAGSAYLFWLAYKSARAALKGGIGEGQVSQSRPYLRGLFIHSTNPKAILFFAALYSVILKPGQPALSLAIVVAALFVQSALINFGYAFLFSRSGPMAAYRRMSRWINGLSAALFAGFASKLLTARLS</sequence>
<dbReference type="AlphaFoldDB" id="A0A4V3A7D7"/>
<name>A0A4V3A7D7_9HYPH</name>
<evidence type="ECO:0000256" key="2">
    <source>
        <dbReference type="ARBA" id="ARBA00022475"/>
    </source>
</evidence>
<keyword evidence="5 6" id="KW-0472">Membrane</keyword>
<dbReference type="EMBL" id="SMSI01000001">
    <property type="protein sequence ID" value="TDH38365.1"/>
    <property type="molecule type" value="Genomic_DNA"/>
</dbReference>
<gene>
    <name evidence="7" type="ORF">E2A64_04435</name>
</gene>
<evidence type="ECO:0000313" key="7">
    <source>
        <dbReference type="EMBL" id="TDH38365.1"/>
    </source>
</evidence>
<feature type="transmembrane region" description="Helical" evidence="6">
    <location>
        <begin position="179"/>
        <end position="199"/>
    </location>
</feature>
<evidence type="ECO:0000256" key="4">
    <source>
        <dbReference type="ARBA" id="ARBA00022989"/>
    </source>
</evidence>
<dbReference type="RefSeq" id="WP_133283200.1">
    <property type="nucleotide sequence ID" value="NZ_SMSI01000001.1"/>
</dbReference>
<accession>A0A4V3A7D7</accession>
<feature type="transmembrane region" description="Helical" evidence="6">
    <location>
        <begin position="43"/>
        <end position="65"/>
    </location>
</feature>
<dbReference type="PANTHER" id="PTHR30086">
    <property type="entry name" value="ARGININE EXPORTER PROTEIN ARGO"/>
    <property type="match status" value="1"/>
</dbReference>
<comment type="caution">
    <text evidence="7">The sequence shown here is derived from an EMBL/GenBank/DDBJ whole genome shotgun (WGS) entry which is preliminary data.</text>
</comment>
<evidence type="ECO:0000313" key="8">
    <source>
        <dbReference type="Proteomes" id="UP000295131"/>
    </source>
</evidence>
<feature type="transmembrane region" description="Helical" evidence="6">
    <location>
        <begin position="115"/>
        <end position="136"/>
    </location>
</feature>
<evidence type="ECO:0000256" key="5">
    <source>
        <dbReference type="ARBA" id="ARBA00023136"/>
    </source>
</evidence>
<organism evidence="7 8">
    <name type="scientific">Pseudohoeflea suaedae</name>
    <dbReference type="NCBI Taxonomy" id="877384"/>
    <lineage>
        <taxon>Bacteria</taxon>
        <taxon>Pseudomonadati</taxon>
        <taxon>Pseudomonadota</taxon>
        <taxon>Alphaproteobacteria</taxon>
        <taxon>Hyphomicrobiales</taxon>
        <taxon>Rhizobiaceae</taxon>
        <taxon>Pseudohoeflea</taxon>
    </lineage>
</organism>
<evidence type="ECO:0000256" key="1">
    <source>
        <dbReference type="ARBA" id="ARBA00004651"/>
    </source>
</evidence>
<dbReference type="GO" id="GO:0005886">
    <property type="term" value="C:plasma membrane"/>
    <property type="evidence" value="ECO:0007669"/>
    <property type="project" value="UniProtKB-SubCell"/>
</dbReference>
<comment type="subcellular location">
    <subcellularLocation>
        <location evidence="1">Cell membrane</location>
        <topology evidence="1">Multi-pass membrane protein</topology>
    </subcellularLocation>
</comment>